<evidence type="ECO:0000313" key="2">
    <source>
        <dbReference type="Proteomes" id="UP001163835"/>
    </source>
</evidence>
<dbReference type="EMBL" id="MU795237">
    <property type="protein sequence ID" value="KAJ3808247.1"/>
    <property type="molecule type" value="Genomic_DNA"/>
</dbReference>
<comment type="caution">
    <text evidence="1">The sequence shown here is derived from an EMBL/GenBank/DDBJ whole genome shotgun (WGS) entry which is preliminary data.</text>
</comment>
<reference evidence="1" key="1">
    <citation type="submission" date="2022-09" db="EMBL/GenBank/DDBJ databases">
        <title>A Global Phylogenomic Analysis of the Shiitake Genus Lentinula.</title>
        <authorList>
            <consortium name="DOE Joint Genome Institute"/>
            <person name="Sierra-Patev S."/>
            <person name="Min B."/>
            <person name="Naranjo-Ortiz M."/>
            <person name="Looney B."/>
            <person name="Konkel Z."/>
            <person name="Slot J.C."/>
            <person name="Sakamoto Y."/>
            <person name="Steenwyk J.L."/>
            <person name="Rokas A."/>
            <person name="Carro J."/>
            <person name="Camarero S."/>
            <person name="Ferreira P."/>
            <person name="Molpeceres G."/>
            <person name="Ruiz-Duenas F.J."/>
            <person name="Serrano A."/>
            <person name="Henrissat B."/>
            <person name="Drula E."/>
            <person name="Hughes K.W."/>
            <person name="Mata J.L."/>
            <person name="Ishikawa N.K."/>
            <person name="Vargas-Isla R."/>
            <person name="Ushijima S."/>
            <person name="Smith C.A."/>
            <person name="Ahrendt S."/>
            <person name="Andreopoulos W."/>
            <person name="He G."/>
            <person name="Labutti K."/>
            <person name="Lipzen A."/>
            <person name="Ng V."/>
            <person name="Riley R."/>
            <person name="Sandor L."/>
            <person name="Barry K."/>
            <person name="Martinez A.T."/>
            <person name="Xiao Y."/>
            <person name="Gibbons J.G."/>
            <person name="Terashima K."/>
            <person name="Grigoriev I.V."/>
            <person name="Hibbett D.S."/>
        </authorList>
    </citation>
    <scope>NUCLEOTIDE SEQUENCE</scope>
    <source>
        <strain evidence="1">TMI1499</strain>
    </source>
</reference>
<name>A0ACC1TU14_9AGAR</name>
<evidence type="ECO:0000313" key="1">
    <source>
        <dbReference type="EMBL" id="KAJ3808247.1"/>
    </source>
</evidence>
<dbReference type="Proteomes" id="UP001163835">
    <property type="component" value="Unassembled WGS sequence"/>
</dbReference>
<protein>
    <submittedName>
        <fullName evidence="1">Uncharacterized protein</fullName>
    </submittedName>
</protein>
<accession>A0ACC1TU14</accession>
<proteinExistence type="predicted"/>
<organism evidence="1 2">
    <name type="scientific">Lentinula aff. lateritia</name>
    <dbReference type="NCBI Taxonomy" id="2804960"/>
    <lineage>
        <taxon>Eukaryota</taxon>
        <taxon>Fungi</taxon>
        <taxon>Dikarya</taxon>
        <taxon>Basidiomycota</taxon>
        <taxon>Agaricomycotina</taxon>
        <taxon>Agaricomycetes</taxon>
        <taxon>Agaricomycetidae</taxon>
        <taxon>Agaricales</taxon>
        <taxon>Marasmiineae</taxon>
        <taxon>Omphalotaceae</taxon>
        <taxon>Lentinula</taxon>
    </lineage>
</organism>
<gene>
    <name evidence="1" type="ORF">F5876DRAFT_78928</name>
</gene>
<sequence>MGDFFFVIITEAISFHHLLLLLFLLVITTAFGLGNAGCRAHILAMYNTTIIMGSKIDSSKIFKASNASRTLSKNLAFPHLAIHSLLLSSSPRSALPSPPPSCVAVYLVLKMSEAAWKAGTLSQLKILPLFGMTSFKTAALMSSGESISISTSESPPSLRFADPDLLPVPRGFFVPFSSPSCPCRIHLSLFSSSLHQFLEALQLSDHSPSELQVLLDGATSVLAGEVDDEIGMWRVW</sequence>
<keyword evidence="2" id="KW-1185">Reference proteome</keyword>